<evidence type="ECO:0000313" key="10">
    <source>
        <dbReference type="Proteomes" id="UP000835792"/>
    </source>
</evidence>
<dbReference type="GO" id="GO:0016757">
    <property type="term" value="F:glycosyltransferase activity"/>
    <property type="evidence" value="ECO:0007669"/>
    <property type="project" value="UniProtKB-KW"/>
</dbReference>
<keyword evidence="5 7" id="KW-1133">Transmembrane helix</keyword>
<feature type="transmembrane region" description="Helical" evidence="7">
    <location>
        <begin position="231"/>
        <end position="256"/>
    </location>
</feature>
<evidence type="ECO:0000256" key="6">
    <source>
        <dbReference type="ARBA" id="ARBA00023136"/>
    </source>
</evidence>
<dbReference type="Pfam" id="PF00535">
    <property type="entry name" value="Glycos_transf_2"/>
    <property type="match status" value="1"/>
</dbReference>
<evidence type="ECO:0000256" key="1">
    <source>
        <dbReference type="ARBA" id="ARBA00004141"/>
    </source>
</evidence>
<dbReference type="InterPro" id="IPR050256">
    <property type="entry name" value="Glycosyltransferase_2"/>
</dbReference>
<dbReference type="PANTHER" id="PTHR48090:SF1">
    <property type="entry name" value="PROPHAGE BACTOPRENOL GLUCOSYL TRANSFERASE HOMOLOG"/>
    <property type="match status" value="1"/>
</dbReference>
<protein>
    <submittedName>
        <fullName evidence="9">Bactoprenol glucosyl transferase homolog from prophage CPS-53</fullName>
        <ecNumber evidence="9">2.4.1.-</ecNumber>
    </submittedName>
</protein>
<dbReference type="InterPro" id="IPR001173">
    <property type="entry name" value="Glyco_trans_2-like"/>
</dbReference>
<evidence type="ECO:0000256" key="2">
    <source>
        <dbReference type="ARBA" id="ARBA00022676"/>
    </source>
</evidence>
<keyword evidence="10" id="KW-1185">Reference proteome</keyword>
<gene>
    <name evidence="9" type="primary">yfdH</name>
    <name evidence="9" type="ORF">GHA_01753</name>
</gene>
<evidence type="ECO:0000256" key="5">
    <source>
        <dbReference type="ARBA" id="ARBA00022989"/>
    </source>
</evidence>
<reference evidence="9" key="1">
    <citation type="submission" date="2020-05" db="EMBL/GenBank/DDBJ databases">
        <authorList>
            <person name="Delgado-Blas J."/>
        </authorList>
    </citation>
    <scope>NUCLEOTIDE SEQUENCE</scope>
    <source>
        <strain evidence="9">BB1468</strain>
    </source>
</reference>
<organism evidence="9 10">
    <name type="scientific">Citrobacter youngae</name>
    <dbReference type="NCBI Taxonomy" id="133448"/>
    <lineage>
        <taxon>Bacteria</taxon>
        <taxon>Pseudomonadati</taxon>
        <taxon>Pseudomonadota</taxon>
        <taxon>Gammaproteobacteria</taxon>
        <taxon>Enterobacterales</taxon>
        <taxon>Enterobacteriaceae</taxon>
        <taxon>Citrobacter</taxon>
        <taxon>Citrobacter freundii complex</taxon>
    </lineage>
</organism>
<evidence type="ECO:0000259" key="8">
    <source>
        <dbReference type="Pfam" id="PF00535"/>
    </source>
</evidence>
<keyword evidence="2 9" id="KW-0328">Glycosyltransferase</keyword>
<dbReference type="EC" id="2.4.1.-" evidence="9"/>
<dbReference type="EMBL" id="CAHPRB010000005">
    <property type="protein sequence ID" value="CAB5556920.1"/>
    <property type="molecule type" value="Genomic_DNA"/>
</dbReference>
<proteinExistence type="predicted"/>
<evidence type="ECO:0000256" key="3">
    <source>
        <dbReference type="ARBA" id="ARBA00022679"/>
    </source>
</evidence>
<dbReference type="PANTHER" id="PTHR48090">
    <property type="entry name" value="UNDECAPRENYL-PHOSPHATE 4-DEOXY-4-FORMAMIDO-L-ARABINOSE TRANSFERASE-RELATED"/>
    <property type="match status" value="1"/>
</dbReference>
<keyword evidence="3 9" id="KW-0808">Transferase</keyword>
<keyword evidence="6 7" id="KW-0472">Membrane</keyword>
<feature type="transmembrane region" description="Helical" evidence="7">
    <location>
        <begin position="268"/>
        <end position="289"/>
    </location>
</feature>
<dbReference type="RefSeq" id="WP_048213398.1">
    <property type="nucleotide sequence ID" value="NZ_CAHPRB010000005.1"/>
</dbReference>
<name>A0ABN7GK67_9ENTR</name>
<dbReference type="Gene3D" id="3.90.550.10">
    <property type="entry name" value="Spore Coat Polysaccharide Biosynthesis Protein SpsA, Chain A"/>
    <property type="match status" value="1"/>
</dbReference>
<evidence type="ECO:0000256" key="4">
    <source>
        <dbReference type="ARBA" id="ARBA00022692"/>
    </source>
</evidence>
<dbReference type="GeneID" id="83648339"/>
<accession>A0ABN7GK67</accession>
<dbReference type="Proteomes" id="UP000835792">
    <property type="component" value="Unassembled WGS sequence"/>
</dbReference>
<evidence type="ECO:0000313" key="9">
    <source>
        <dbReference type="EMBL" id="CAB5556920.1"/>
    </source>
</evidence>
<evidence type="ECO:0000256" key="7">
    <source>
        <dbReference type="SAM" id="Phobius"/>
    </source>
</evidence>
<comment type="subcellular location">
    <subcellularLocation>
        <location evidence="1">Membrane</location>
        <topology evidence="1">Multi-pass membrane protein</topology>
    </subcellularLocation>
</comment>
<comment type="caution">
    <text evidence="9">The sequence shown here is derived from an EMBL/GenBank/DDBJ whole genome shotgun (WGS) entry which is preliminary data.</text>
</comment>
<feature type="domain" description="Glycosyltransferase 2-like" evidence="8">
    <location>
        <begin position="15"/>
        <end position="151"/>
    </location>
</feature>
<dbReference type="InterPro" id="IPR029044">
    <property type="entry name" value="Nucleotide-diphossugar_trans"/>
</dbReference>
<sequence length="339" mass="38329">MNLTSATKKDIFVSVVLSCKDQAEDLKNKIRPINDLLSKNYVDFEIVIIDNHSFDDSETYITSLLTELESIRYIRLSSEVSADVSLSAGLENAIGDFVVLFDISTDPVYVIENVVEKSLAGSDVVIGVAKQNSSLAYAIVRPIMNHFLSRIGYKLPRNATNLRCLSRRAVNAVTANGRFHHKMMMRISNTGFTSTTETYELAQVNEKKILLSGIRDTIKIMIFNSTKPLRWMSLLGVFGSFLAFIFSLYSLIVRIINNHVIEGWTTQIIFMSILFMLIFTMLAFFGEYLGRLLDDRSEHTDYNIVYEKNSSVMIDSHRVNVLTESTSDVINLVQTGRNK</sequence>
<dbReference type="SUPFAM" id="SSF53448">
    <property type="entry name" value="Nucleotide-diphospho-sugar transferases"/>
    <property type="match status" value="1"/>
</dbReference>
<keyword evidence="4 7" id="KW-0812">Transmembrane</keyword>